<dbReference type="PATRIC" id="fig|1300347.3.peg.4030"/>
<dbReference type="Proteomes" id="UP000077868">
    <property type="component" value="Chromosome"/>
</dbReference>
<feature type="region of interest" description="Disordered" evidence="1">
    <location>
        <begin position="155"/>
        <end position="176"/>
    </location>
</feature>
<organism evidence="3 4">
    <name type="scientific">Nocardioides dokdonensis FR1436</name>
    <dbReference type="NCBI Taxonomy" id="1300347"/>
    <lineage>
        <taxon>Bacteria</taxon>
        <taxon>Bacillati</taxon>
        <taxon>Actinomycetota</taxon>
        <taxon>Actinomycetes</taxon>
        <taxon>Propionibacteriales</taxon>
        <taxon>Nocardioidaceae</taxon>
        <taxon>Nocardioides</taxon>
    </lineage>
</organism>
<evidence type="ECO:0000256" key="1">
    <source>
        <dbReference type="SAM" id="MobiDB-lite"/>
    </source>
</evidence>
<sequence length="176" mass="18531">MTSWTALRGFSPRRWAVAALSGTAFALAVAIPTDLVDTPLFGREIPPTWWAWPALLVSSALAGLLVATYVAAPPRETDVAGRGGWIGGALTFFAVGCPVCNKLVLVALGSAGALTWFEPVQPVLQLLAVALLAWALRRRLLDQVSCAVPTTNPIPQTVGQTVSQTVPHPSPGDPRD</sequence>
<reference evidence="3 4" key="1">
    <citation type="submission" date="2016-03" db="EMBL/GenBank/DDBJ databases">
        <title>Complete genome sequence of a soil Actinobacterium, Nocardioides dokdonensis FR1436.</title>
        <authorList>
            <person name="Kwon S.-K."/>
            <person name="Kim K."/>
            <person name="Kim J.F."/>
        </authorList>
    </citation>
    <scope>NUCLEOTIDE SEQUENCE [LARGE SCALE GENOMIC DNA]</scope>
    <source>
        <strain evidence="3 4">FR1436</strain>
    </source>
</reference>
<feature type="transmembrane region" description="Helical" evidence="2">
    <location>
        <begin position="49"/>
        <end position="72"/>
    </location>
</feature>
<dbReference type="EMBL" id="CP015079">
    <property type="protein sequence ID" value="ANH40420.1"/>
    <property type="molecule type" value="Genomic_DNA"/>
</dbReference>
<gene>
    <name evidence="3" type="ORF">I601_4024</name>
</gene>
<feature type="transmembrane region" description="Helical" evidence="2">
    <location>
        <begin position="84"/>
        <end position="108"/>
    </location>
</feature>
<dbReference type="AlphaFoldDB" id="A0A1A9GRV1"/>
<protein>
    <submittedName>
        <fullName evidence="3">Uncharacterized protein</fullName>
    </submittedName>
</protein>
<accession>A0A1A9GRV1</accession>
<proteinExistence type="predicted"/>
<dbReference type="STRING" id="1300347.I601_4024"/>
<feature type="compositionally biased region" description="Polar residues" evidence="1">
    <location>
        <begin position="155"/>
        <end position="167"/>
    </location>
</feature>
<evidence type="ECO:0000256" key="2">
    <source>
        <dbReference type="SAM" id="Phobius"/>
    </source>
</evidence>
<name>A0A1A9GRV1_9ACTN</name>
<keyword evidence="2" id="KW-0472">Membrane</keyword>
<keyword evidence="2" id="KW-1133">Transmembrane helix</keyword>
<evidence type="ECO:0000313" key="4">
    <source>
        <dbReference type="Proteomes" id="UP000077868"/>
    </source>
</evidence>
<keyword evidence="4" id="KW-1185">Reference proteome</keyword>
<dbReference type="RefSeq" id="WP_218917711.1">
    <property type="nucleotide sequence ID" value="NZ_CP015079.1"/>
</dbReference>
<feature type="transmembrane region" description="Helical" evidence="2">
    <location>
        <begin position="120"/>
        <end position="136"/>
    </location>
</feature>
<keyword evidence="2" id="KW-0812">Transmembrane</keyword>
<dbReference type="KEGG" id="ndk:I601_4024"/>
<evidence type="ECO:0000313" key="3">
    <source>
        <dbReference type="EMBL" id="ANH40420.1"/>
    </source>
</evidence>